<sequence>MTKRSYRNKKGGNADINLPYSADNQMKYGGYKHTGNKKGGAGEPYSSASSYGVYVNGPDVNNQFNRVFSQTGLDASNPSNNIVGVQGQNIPKMLRGGSKRRVMKRTTSMKHRKGKRGGYFGQVLRQAIVPFGLLGLQQTFGRRKHKSLKHKMTRRYRK</sequence>
<proteinExistence type="predicted"/>
<organism evidence="1">
    <name type="scientific">viral metagenome</name>
    <dbReference type="NCBI Taxonomy" id="1070528"/>
    <lineage>
        <taxon>unclassified sequences</taxon>
        <taxon>metagenomes</taxon>
        <taxon>organismal metagenomes</taxon>
    </lineage>
</organism>
<dbReference type="EMBL" id="MN739616">
    <property type="protein sequence ID" value="QHT16166.1"/>
    <property type="molecule type" value="Genomic_DNA"/>
</dbReference>
<evidence type="ECO:0000313" key="1">
    <source>
        <dbReference type="EMBL" id="QHT16166.1"/>
    </source>
</evidence>
<accession>A0A6C0DGV0</accession>
<name>A0A6C0DGV0_9ZZZZ</name>
<reference evidence="1" key="1">
    <citation type="journal article" date="2020" name="Nature">
        <title>Giant virus diversity and host interactions through global metagenomics.</title>
        <authorList>
            <person name="Schulz F."/>
            <person name="Roux S."/>
            <person name="Paez-Espino D."/>
            <person name="Jungbluth S."/>
            <person name="Walsh D.A."/>
            <person name="Denef V.J."/>
            <person name="McMahon K.D."/>
            <person name="Konstantinidis K.T."/>
            <person name="Eloe-Fadrosh E.A."/>
            <person name="Kyrpides N.C."/>
            <person name="Woyke T."/>
        </authorList>
    </citation>
    <scope>NUCLEOTIDE SEQUENCE</scope>
    <source>
        <strain evidence="1">GVMAG-M-3300023174-182</strain>
    </source>
</reference>
<protein>
    <submittedName>
        <fullName evidence="1">Uncharacterized protein</fullName>
    </submittedName>
</protein>
<dbReference type="AlphaFoldDB" id="A0A6C0DGV0"/>